<keyword evidence="1 5" id="KW-0238">DNA-binding</keyword>
<dbReference type="GO" id="GO:0003677">
    <property type="term" value="F:DNA binding"/>
    <property type="evidence" value="ECO:0007669"/>
    <property type="project" value="UniProtKB-KW"/>
</dbReference>
<evidence type="ECO:0000256" key="1">
    <source>
        <dbReference type="ARBA" id="ARBA00023125"/>
    </source>
</evidence>
<evidence type="ECO:0000313" key="6">
    <source>
        <dbReference type="Proteomes" id="UP000198542"/>
    </source>
</evidence>
<evidence type="ECO:0000259" key="4">
    <source>
        <dbReference type="PROSITE" id="PS50110"/>
    </source>
</evidence>
<dbReference type="PANTHER" id="PTHR43214">
    <property type="entry name" value="TWO-COMPONENT RESPONSE REGULATOR"/>
    <property type="match status" value="1"/>
</dbReference>
<dbReference type="PANTHER" id="PTHR43214:SF38">
    <property type="entry name" value="NITRATE_NITRITE RESPONSE REGULATOR PROTEIN NARL"/>
    <property type="match status" value="1"/>
</dbReference>
<keyword evidence="2" id="KW-0597">Phosphoprotein</keyword>
<gene>
    <name evidence="5" type="ORF">SAMN04490187_3665</name>
</gene>
<dbReference type="InterPro" id="IPR016032">
    <property type="entry name" value="Sig_transdc_resp-reg_C-effctor"/>
</dbReference>
<evidence type="ECO:0000313" key="5">
    <source>
        <dbReference type="EMBL" id="SEC24173.1"/>
    </source>
</evidence>
<dbReference type="GO" id="GO:0006355">
    <property type="term" value="P:regulation of DNA-templated transcription"/>
    <property type="evidence" value="ECO:0007669"/>
    <property type="project" value="InterPro"/>
</dbReference>
<dbReference type="AlphaFoldDB" id="A0A231G084"/>
<feature type="modified residue" description="4-aspartylphosphate" evidence="2">
    <location>
        <position position="55"/>
    </location>
</feature>
<evidence type="ECO:0000256" key="2">
    <source>
        <dbReference type="PROSITE-ProRule" id="PRU00169"/>
    </source>
</evidence>
<dbReference type="InterPro" id="IPR011006">
    <property type="entry name" value="CheY-like_superfamily"/>
</dbReference>
<accession>A0A231G084</accession>
<dbReference type="SUPFAM" id="SSF46894">
    <property type="entry name" value="C-terminal effector domain of the bipartite response regulators"/>
    <property type="match status" value="1"/>
</dbReference>
<dbReference type="RefSeq" id="WP_057715227.1">
    <property type="nucleotide sequence ID" value="NZ_FNTC01000002.1"/>
</dbReference>
<feature type="domain" description="Response regulatory" evidence="4">
    <location>
        <begin position="3"/>
        <end position="117"/>
    </location>
</feature>
<dbReference type="CDD" id="cd06170">
    <property type="entry name" value="LuxR_C_like"/>
    <property type="match status" value="1"/>
</dbReference>
<dbReference type="Pfam" id="PF00196">
    <property type="entry name" value="GerE"/>
    <property type="match status" value="1"/>
</dbReference>
<dbReference type="InterPro" id="IPR039420">
    <property type="entry name" value="WalR-like"/>
</dbReference>
<dbReference type="InterPro" id="IPR000792">
    <property type="entry name" value="Tscrpt_reg_LuxR_C"/>
</dbReference>
<organism evidence="5 6">
    <name type="scientific">Pseudomonas jessenii</name>
    <dbReference type="NCBI Taxonomy" id="77298"/>
    <lineage>
        <taxon>Bacteria</taxon>
        <taxon>Pseudomonadati</taxon>
        <taxon>Pseudomonadota</taxon>
        <taxon>Gammaproteobacteria</taxon>
        <taxon>Pseudomonadales</taxon>
        <taxon>Pseudomonadaceae</taxon>
        <taxon>Pseudomonas</taxon>
    </lineage>
</organism>
<keyword evidence="6" id="KW-1185">Reference proteome</keyword>
<feature type="domain" description="HTH luxR-type" evidence="3">
    <location>
        <begin position="149"/>
        <end position="216"/>
    </location>
</feature>
<dbReference type="Proteomes" id="UP000198542">
    <property type="component" value="Unassembled WGS sequence"/>
</dbReference>
<dbReference type="PROSITE" id="PS50110">
    <property type="entry name" value="RESPONSE_REGULATORY"/>
    <property type="match status" value="1"/>
</dbReference>
<name>A0A231G084_PSEJE</name>
<dbReference type="SMART" id="SM00421">
    <property type="entry name" value="HTH_LUXR"/>
    <property type="match status" value="1"/>
</dbReference>
<dbReference type="InterPro" id="IPR001789">
    <property type="entry name" value="Sig_transdc_resp-reg_receiver"/>
</dbReference>
<proteinExistence type="predicted"/>
<dbReference type="SUPFAM" id="SSF52172">
    <property type="entry name" value="CheY-like"/>
    <property type="match status" value="1"/>
</dbReference>
<protein>
    <submittedName>
        <fullName evidence="5">DNA-binding response regulator, NarL/FixJ family, contains REC and HTH domains</fullName>
    </submittedName>
</protein>
<dbReference type="GO" id="GO:0000160">
    <property type="term" value="P:phosphorelay signal transduction system"/>
    <property type="evidence" value="ECO:0007669"/>
    <property type="project" value="InterPro"/>
</dbReference>
<dbReference type="PROSITE" id="PS50043">
    <property type="entry name" value="HTH_LUXR_2"/>
    <property type="match status" value="1"/>
</dbReference>
<evidence type="ECO:0000259" key="3">
    <source>
        <dbReference type="PROSITE" id="PS50043"/>
    </source>
</evidence>
<dbReference type="EMBL" id="FNTC01000002">
    <property type="protein sequence ID" value="SEC24173.1"/>
    <property type="molecule type" value="Genomic_DNA"/>
</dbReference>
<dbReference type="Gene3D" id="3.40.50.2300">
    <property type="match status" value="1"/>
</dbReference>
<sequence length="221" mass="24246">MPIQVLLVALPLVAWGLERLVESAQPRLALAGSVASVAQYLLSLHQYAPDVVVLDLDSEDCIESLAELHRQTKAKILVVTGSSDVTLHDSAVLAGARGVVDKRESASASTLLKAIEKVHDGELWIDRNATSRIFLELARKKVERDIDPEQQKIAKLTRREQQTIASLARDPSAPGKLVAEKLHISEHTLRNHLTSIYSKLGLTNRVDLYAYAHKHGLSTGD</sequence>
<reference evidence="6" key="1">
    <citation type="submission" date="2016-10" db="EMBL/GenBank/DDBJ databases">
        <authorList>
            <person name="Varghese N."/>
            <person name="Submissions S."/>
        </authorList>
    </citation>
    <scope>NUCLEOTIDE SEQUENCE [LARGE SCALE GENOMIC DNA]</scope>
    <source>
        <strain evidence="6">BS3660</strain>
    </source>
</reference>